<dbReference type="InterPro" id="IPR046335">
    <property type="entry name" value="LacI/GalR-like_sensor"/>
</dbReference>
<dbReference type="InterPro" id="IPR010982">
    <property type="entry name" value="Lambda_DNA-bd_dom_sf"/>
</dbReference>
<dbReference type="Gene3D" id="1.10.260.40">
    <property type="entry name" value="lambda repressor-like DNA-binding domains"/>
    <property type="match status" value="1"/>
</dbReference>
<dbReference type="PRINTS" id="PR00036">
    <property type="entry name" value="HTHLACI"/>
</dbReference>
<evidence type="ECO:0000256" key="1">
    <source>
        <dbReference type="ARBA" id="ARBA00023015"/>
    </source>
</evidence>
<sequence length="331" mass="37751">MKPITIEDVARLSGVSRGTVSRVINGSQNVNSETRKKVLEVIEKLGYRPNQSARRTAGGRSSTIGIVIPMIGTEFYERLIKSMEEKLRAQWYTMMLFPVLKRDWLSKVMMHDIPNSDAAGMFLCSFDIERLFSSFRKPFEGPTVLVDSYSPLYDSIYIDNELGGYLVGRKFSHLEGSTHVIMMQEYIDSGFWPVFNSRFKGFQKALLENGKSLPHRNVHSYDFSWSAGALAARDIFDNDRPPFNIFAMSDLYAFGVMREAQLRGLRIGRDVKLVGYDDQSVARDWGITTVRQPIEEMGEKAVDLMFKRLERPGKEVESLCLKPEIVERESA</sequence>
<dbReference type="SUPFAM" id="SSF47413">
    <property type="entry name" value="lambda repressor-like DNA-binding domains"/>
    <property type="match status" value="1"/>
</dbReference>
<dbReference type="PANTHER" id="PTHR30146">
    <property type="entry name" value="LACI-RELATED TRANSCRIPTIONAL REPRESSOR"/>
    <property type="match status" value="1"/>
</dbReference>
<dbReference type="Pfam" id="PF13377">
    <property type="entry name" value="Peripla_BP_3"/>
    <property type="match status" value="1"/>
</dbReference>
<evidence type="ECO:0000259" key="5">
    <source>
        <dbReference type="PROSITE" id="PS50943"/>
    </source>
</evidence>
<dbReference type="CDD" id="cd01392">
    <property type="entry name" value="HTH_LacI"/>
    <property type="match status" value="1"/>
</dbReference>
<evidence type="ECO:0000256" key="3">
    <source>
        <dbReference type="ARBA" id="ARBA00023163"/>
    </source>
</evidence>
<dbReference type="PANTHER" id="PTHR30146:SF120">
    <property type="entry name" value="ALANINE RACEMASE"/>
    <property type="match status" value="1"/>
</dbReference>
<dbReference type="SMART" id="SM00354">
    <property type="entry name" value="HTH_LACI"/>
    <property type="match status" value="1"/>
</dbReference>
<evidence type="ECO:0000259" key="4">
    <source>
        <dbReference type="PROSITE" id="PS50932"/>
    </source>
</evidence>
<dbReference type="SUPFAM" id="SSF53822">
    <property type="entry name" value="Periplasmic binding protein-like I"/>
    <property type="match status" value="1"/>
</dbReference>
<keyword evidence="7" id="KW-1185">Reference proteome</keyword>
<keyword evidence="1" id="KW-0805">Transcription regulation</keyword>
<dbReference type="RefSeq" id="WP_169698625.1">
    <property type="nucleotide sequence ID" value="NZ_LS974202.1"/>
</dbReference>
<dbReference type="EMBL" id="LS974202">
    <property type="protein sequence ID" value="SSC12264.1"/>
    <property type="molecule type" value="Genomic_DNA"/>
</dbReference>
<dbReference type="Gene3D" id="3.40.50.2300">
    <property type="match status" value="2"/>
</dbReference>
<reference evidence="6 7" key="1">
    <citation type="submission" date="2017-01" db="EMBL/GenBank/DDBJ databases">
        <authorList>
            <person name="Erauso G."/>
        </authorList>
    </citation>
    <scope>NUCLEOTIDE SEQUENCE [LARGE SCALE GENOMIC DNA]</scope>
    <source>
        <strain evidence="6">MESINF1</strain>
    </source>
</reference>
<evidence type="ECO:0000256" key="2">
    <source>
        <dbReference type="ARBA" id="ARBA00023125"/>
    </source>
</evidence>
<dbReference type="GO" id="GO:0003700">
    <property type="term" value="F:DNA-binding transcription factor activity"/>
    <property type="evidence" value="ECO:0007669"/>
    <property type="project" value="TreeGrafter"/>
</dbReference>
<evidence type="ECO:0000313" key="7">
    <source>
        <dbReference type="Proteomes" id="UP000250796"/>
    </source>
</evidence>
<evidence type="ECO:0000313" key="6">
    <source>
        <dbReference type="EMBL" id="SSC12264.1"/>
    </source>
</evidence>
<accession>A0A7Z7LDW3</accession>
<dbReference type="PROSITE" id="PS00356">
    <property type="entry name" value="HTH_LACI_1"/>
    <property type="match status" value="1"/>
</dbReference>
<organism evidence="6 7">
    <name type="scientific">Mesotoga infera</name>
    <dbReference type="NCBI Taxonomy" id="1236046"/>
    <lineage>
        <taxon>Bacteria</taxon>
        <taxon>Thermotogati</taxon>
        <taxon>Thermotogota</taxon>
        <taxon>Thermotogae</taxon>
        <taxon>Kosmotogales</taxon>
        <taxon>Kosmotogaceae</taxon>
        <taxon>Mesotoga</taxon>
    </lineage>
</organism>
<protein>
    <submittedName>
        <fullName evidence="6">Extracellular solute-binding protein family 1</fullName>
    </submittedName>
</protein>
<dbReference type="Pfam" id="PF00356">
    <property type="entry name" value="LacI"/>
    <property type="match status" value="1"/>
</dbReference>
<dbReference type="PROSITE" id="PS50932">
    <property type="entry name" value="HTH_LACI_2"/>
    <property type="match status" value="1"/>
</dbReference>
<keyword evidence="2" id="KW-0238">DNA-binding</keyword>
<proteinExistence type="predicted"/>
<dbReference type="PROSITE" id="PS50943">
    <property type="entry name" value="HTH_CROC1"/>
    <property type="match status" value="1"/>
</dbReference>
<feature type="domain" description="HTH lacI-type" evidence="4">
    <location>
        <begin position="4"/>
        <end position="58"/>
    </location>
</feature>
<feature type="domain" description="HTH cro/C1-type" evidence="5">
    <location>
        <begin position="4"/>
        <end position="48"/>
    </location>
</feature>
<keyword evidence="3" id="KW-0804">Transcription</keyword>
<dbReference type="Proteomes" id="UP000250796">
    <property type="component" value="Chromosome MESINF"/>
</dbReference>
<dbReference type="GO" id="GO:0000976">
    <property type="term" value="F:transcription cis-regulatory region binding"/>
    <property type="evidence" value="ECO:0007669"/>
    <property type="project" value="TreeGrafter"/>
</dbReference>
<gene>
    <name evidence="6" type="ORF">MESINF_0815</name>
</gene>
<dbReference type="InterPro" id="IPR001387">
    <property type="entry name" value="Cro/C1-type_HTH"/>
</dbReference>
<name>A0A7Z7LDW3_9BACT</name>
<dbReference type="InterPro" id="IPR028082">
    <property type="entry name" value="Peripla_BP_I"/>
</dbReference>
<dbReference type="InterPro" id="IPR000843">
    <property type="entry name" value="HTH_LacI"/>
</dbReference>
<dbReference type="AlphaFoldDB" id="A0A7Z7LDW3"/>
<dbReference type="KEGG" id="minf:MESINF_0815"/>